<comment type="caution">
    <text evidence="1">The sequence shown here is derived from an EMBL/GenBank/DDBJ whole genome shotgun (WGS) entry which is preliminary data.</text>
</comment>
<evidence type="ECO:0000313" key="2">
    <source>
        <dbReference type="Proteomes" id="UP001159363"/>
    </source>
</evidence>
<gene>
    <name evidence="1" type="ORF">PR048_004657</name>
</gene>
<sequence length="117" mass="13952">MKRLESFEVWCYKQILKISWVNLFSNDEVFRRTGEHLTFWKTLQRRRDGMIGHTLRLNELPQATMEGNIDGKNHRGRGRLSKMSQIINDMKCSSYVELKRNAEKRHVWKIATNQSLD</sequence>
<reference evidence="1 2" key="1">
    <citation type="submission" date="2023-02" db="EMBL/GenBank/DDBJ databases">
        <title>LHISI_Scaffold_Assembly.</title>
        <authorList>
            <person name="Stuart O.P."/>
            <person name="Cleave R."/>
            <person name="Magrath M.J.L."/>
            <person name="Mikheyev A.S."/>
        </authorList>
    </citation>
    <scope>NUCLEOTIDE SEQUENCE [LARGE SCALE GENOMIC DNA]</scope>
    <source>
        <strain evidence="1">Daus_M_001</strain>
        <tissue evidence="1">Leg muscle</tissue>
    </source>
</reference>
<protein>
    <submittedName>
        <fullName evidence="1">Uncharacterized protein</fullName>
    </submittedName>
</protein>
<accession>A0ABQ9I613</accession>
<dbReference type="EMBL" id="JARBHB010000002">
    <property type="protein sequence ID" value="KAJ8892079.1"/>
    <property type="molecule type" value="Genomic_DNA"/>
</dbReference>
<dbReference type="Proteomes" id="UP001159363">
    <property type="component" value="Chromosome 2"/>
</dbReference>
<name>A0ABQ9I613_9NEOP</name>
<proteinExistence type="predicted"/>
<evidence type="ECO:0000313" key="1">
    <source>
        <dbReference type="EMBL" id="KAJ8892079.1"/>
    </source>
</evidence>
<keyword evidence="2" id="KW-1185">Reference proteome</keyword>
<organism evidence="1 2">
    <name type="scientific">Dryococelus australis</name>
    <dbReference type="NCBI Taxonomy" id="614101"/>
    <lineage>
        <taxon>Eukaryota</taxon>
        <taxon>Metazoa</taxon>
        <taxon>Ecdysozoa</taxon>
        <taxon>Arthropoda</taxon>
        <taxon>Hexapoda</taxon>
        <taxon>Insecta</taxon>
        <taxon>Pterygota</taxon>
        <taxon>Neoptera</taxon>
        <taxon>Polyneoptera</taxon>
        <taxon>Phasmatodea</taxon>
        <taxon>Verophasmatodea</taxon>
        <taxon>Anareolatae</taxon>
        <taxon>Phasmatidae</taxon>
        <taxon>Eurycanthinae</taxon>
        <taxon>Dryococelus</taxon>
    </lineage>
</organism>